<protein>
    <submittedName>
        <fullName evidence="2">Uncharacterized protein</fullName>
    </submittedName>
</protein>
<evidence type="ECO:0000313" key="3">
    <source>
        <dbReference type="Proteomes" id="UP000682733"/>
    </source>
</evidence>
<gene>
    <name evidence="1" type="ORF">OVA965_LOCUS45360</name>
    <name evidence="2" type="ORF">TMI583_LOCUS48788</name>
</gene>
<evidence type="ECO:0000313" key="2">
    <source>
        <dbReference type="EMBL" id="CAF4522927.1"/>
    </source>
</evidence>
<evidence type="ECO:0000313" key="1">
    <source>
        <dbReference type="EMBL" id="CAF1662696.1"/>
    </source>
</evidence>
<proteinExistence type="predicted"/>
<dbReference type="AlphaFoldDB" id="A0A8S2XV71"/>
<accession>A0A8S2XV71</accession>
<sequence length="29" mass="3252">MDVDSRPLLLDATPFINVDIKLNKPLSIL</sequence>
<organism evidence="2 3">
    <name type="scientific">Didymodactylos carnosus</name>
    <dbReference type="NCBI Taxonomy" id="1234261"/>
    <lineage>
        <taxon>Eukaryota</taxon>
        <taxon>Metazoa</taxon>
        <taxon>Spiralia</taxon>
        <taxon>Gnathifera</taxon>
        <taxon>Rotifera</taxon>
        <taxon>Eurotatoria</taxon>
        <taxon>Bdelloidea</taxon>
        <taxon>Philodinida</taxon>
        <taxon>Philodinidae</taxon>
        <taxon>Didymodactylos</taxon>
    </lineage>
</organism>
<name>A0A8S2XV71_9BILA</name>
<comment type="caution">
    <text evidence="2">The sequence shown here is derived from an EMBL/GenBank/DDBJ whole genome shotgun (WGS) entry which is preliminary data.</text>
</comment>
<dbReference type="EMBL" id="CAJOBA010101870">
    <property type="protein sequence ID" value="CAF4522927.1"/>
    <property type="molecule type" value="Genomic_DNA"/>
</dbReference>
<dbReference type="Proteomes" id="UP000677228">
    <property type="component" value="Unassembled WGS sequence"/>
</dbReference>
<feature type="non-terminal residue" evidence="2">
    <location>
        <position position="29"/>
    </location>
</feature>
<dbReference type="Proteomes" id="UP000682733">
    <property type="component" value="Unassembled WGS sequence"/>
</dbReference>
<reference evidence="2" key="1">
    <citation type="submission" date="2021-02" db="EMBL/GenBank/DDBJ databases">
        <authorList>
            <person name="Nowell W R."/>
        </authorList>
    </citation>
    <scope>NUCLEOTIDE SEQUENCE</scope>
</reference>
<dbReference type="EMBL" id="CAJNOK010070847">
    <property type="protein sequence ID" value="CAF1662696.1"/>
    <property type="molecule type" value="Genomic_DNA"/>
</dbReference>